<dbReference type="AlphaFoldDB" id="A0AAV2TIM6"/>
<name>A0AAV2TIM6_CALDB</name>
<sequence>MSNRGRSFGSVSVSQCGMPASCESLTVKRIQELLDREKEATEKVDVENSMYTSFLAKVRRDLEHTSTVAAKSLFIKLFETEPDCVRKLQLHQKCEIAQYAYELLKDNVSRLYWEFADKKRDAEVIIEHCYESVLSLGHFESELRKLVSASTEGVANMHITAEEFERFNRWTIRKKNAQLDELRLANIYTTSLIKQKKRRLRRLCEQEDDRISKMDIQKEVLICHLRRKTINDLSEALMSTKKYVATVNDKFRQVFDQFREAQQTQEALMHELRKRETMEKCIRKASKLGSELMLVHYRKMWARLQKP</sequence>
<reference evidence="1" key="1">
    <citation type="submission" date="2024-06" db="EMBL/GenBank/DDBJ databases">
        <authorList>
            <person name="Liu X."/>
            <person name="Lenzi L."/>
            <person name="Haldenby T S."/>
            <person name="Uol C."/>
        </authorList>
    </citation>
    <scope>NUCLEOTIDE SEQUENCE</scope>
</reference>
<dbReference type="Proteomes" id="UP001497525">
    <property type="component" value="Unassembled WGS sequence"/>
</dbReference>
<evidence type="ECO:0000313" key="2">
    <source>
        <dbReference type="Proteomes" id="UP001497525"/>
    </source>
</evidence>
<gene>
    <name evidence="1" type="ORF">CDAUBV1_LOCUS11293</name>
</gene>
<dbReference type="EMBL" id="CAXLJL010000374">
    <property type="protein sequence ID" value="CAL5137015.1"/>
    <property type="molecule type" value="Genomic_DNA"/>
</dbReference>
<accession>A0AAV2TIM6</accession>
<comment type="caution">
    <text evidence="1">The sequence shown here is derived from an EMBL/GenBank/DDBJ whole genome shotgun (WGS) entry which is preliminary data.</text>
</comment>
<proteinExistence type="predicted"/>
<protein>
    <submittedName>
        <fullName evidence="1">Uncharacterized protein</fullName>
    </submittedName>
</protein>
<organism evidence="1 2">
    <name type="scientific">Calicophoron daubneyi</name>
    <name type="common">Rumen fluke</name>
    <name type="synonym">Paramphistomum daubneyi</name>
    <dbReference type="NCBI Taxonomy" id="300641"/>
    <lineage>
        <taxon>Eukaryota</taxon>
        <taxon>Metazoa</taxon>
        <taxon>Spiralia</taxon>
        <taxon>Lophotrochozoa</taxon>
        <taxon>Platyhelminthes</taxon>
        <taxon>Trematoda</taxon>
        <taxon>Digenea</taxon>
        <taxon>Plagiorchiida</taxon>
        <taxon>Pronocephalata</taxon>
        <taxon>Paramphistomoidea</taxon>
        <taxon>Paramphistomidae</taxon>
        <taxon>Calicophoron</taxon>
    </lineage>
</organism>
<evidence type="ECO:0000313" key="1">
    <source>
        <dbReference type="EMBL" id="CAL5137015.1"/>
    </source>
</evidence>